<dbReference type="Proteomes" id="UP001642483">
    <property type="component" value="Unassembled WGS sequence"/>
</dbReference>
<sequence>MEMGTIEPNAIIDLTTSPPRTESVRPSPVPIPAGGNMPQDPMPPPCRGVPKSAVVKAACPQHPWHVTDLRPVVWQLRYDPASGPFVDRAKVPLCNVQEGEGLSAASSYRLCREHPAATSPAAEPGPATRHLAHQHARGRFDIKVINIDPGVAPDSSPALSPAATTDATTASVAWCTTDATARIG</sequence>
<keyword evidence="2" id="KW-1185">Reference proteome</keyword>
<name>A0ABP0G348_CLALP</name>
<protein>
    <submittedName>
        <fullName evidence="1">Uncharacterized protein</fullName>
    </submittedName>
</protein>
<evidence type="ECO:0000313" key="2">
    <source>
        <dbReference type="Proteomes" id="UP001642483"/>
    </source>
</evidence>
<organism evidence="1 2">
    <name type="scientific">Clavelina lepadiformis</name>
    <name type="common">Light-bulb sea squirt</name>
    <name type="synonym">Ascidia lepadiformis</name>
    <dbReference type="NCBI Taxonomy" id="159417"/>
    <lineage>
        <taxon>Eukaryota</taxon>
        <taxon>Metazoa</taxon>
        <taxon>Chordata</taxon>
        <taxon>Tunicata</taxon>
        <taxon>Ascidiacea</taxon>
        <taxon>Aplousobranchia</taxon>
        <taxon>Clavelinidae</taxon>
        <taxon>Clavelina</taxon>
    </lineage>
</organism>
<reference evidence="1 2" key="1">
    <citation type="submission" date="2024-02" db="EMBL/GenBank/DDBJ databases">
        <authorList>
            <person name="Daric V."/>
            <person name="Darras S."/>
        </authorList>
    </citation>
    <scope>NUCLEOTIDE SEQUENCE [LARGE SCALE GENOMIC DNA]</scope>
</reference>
<gene>
    <name evidence="1" type="ORF">CVLEPA_LOCUS16249</name>
</gene>
<comment type="caution">
    <text evidence="1">The sequence shown here is derived from an EMBL/GenBank/DDBJ whole genome shotgun (WGS) entry which is preliminary data.</text>
</comment>
<proteinExistence type="predicted"/>
<evidence type="ECO:0000313" key="1">
    <source>
        <dbReference type="EMBL" id="CAK8685094.1"/>
    </source>
</evidence>
<dbReference type="EMBL" id="CAWYQH010000099">
    <property type="protein sequence ID" value="CAK8685094.1"/>
    <property type="molecule type" value="Genomic_DNA"/>
</dbReference>
<accession>A0ABP0G348</accession>